<dbReference type="PROSITE" id="PS50268">
    <property type="entry name" value="CADHERIN_2"/>
    <property type="match status" value="1"/>
</dbReference>
<reference evidence="4" key="1">
    <citation type="journal article" date="2021" name="PeerJ">
        <title>Extensive microbial diversity within the chicken gut microbiome revealed by metagenomics and culture.</title>
        <authorList>
            <person name="Gilroy R."/>
            <person name="Ravi A."/>
            <person name="Getino M."/>
            <person name="Pursley I."/>
            <person name="Horton D.L."/>
            <person name="Alikhan N.F."/>
            <person name="Baker D."/>
            <person name="Gharbi K."/>
            <person name="Hall N."/>
            <person name="Watson M."/>
            <person name="Adriaenssens E.M."/>
            <person name="Foster-Nyarko E."/>
            <person name="Jarju S."/>
            <person name="Secka A."/>
            <person name="Antonio M."/>
            <person name="Oren A."/>
            <person name="Chaudhuri R.R."/>
            <person name="La Ragione R."/>
            <person name="Hildebrand F."/>
            <person name="Pallen M.J."/>
        </authorList>
    </citation>
    <scope>NUCLEOTIDE SEQUENCE</scope>
    <source>
        <strain evidence="4">ChiGjej3B3-11674</strain>
    </source>
</reference>
<evidence type="ECO:0000313" key="4">
    <source>
        <dbReference type="EMBL" id="HJD33352.1"/>
    </source>
</evidence>
<dbReference type="InterPro" id="IPR032675">
    <property type="entry name" value="LRR_dom_sf"/>
</dbReference>
<dbReference type="EMBL" id="DWUV01000048">
    <property type="protein sequence ID" value="HJD33352.1"/>
    <property type="molecule type" value="Genomic_DNA"/>
</dbReference>
<dbReference type="Pfam" id="PF13306">
    <property type="entry name" value="LRR_5"/>
    <property type="match status" value="1"/>
</dbReference>
<feature type="domain" description="Fibronectin type-III" evidence="3">
    <location>
        <begin position="234"/>
        <end position="317"/>
    </location>
</feature>
<dbReference type="SUPFAM" id="SSF63446">
    <property type="entry name" value="Type I dockerin domain"/>
    <property type="match status" value="1"/>
</dbReference>
<dbReference type="Gene3D" id="3.80.10.10">
    <property type="entry name" value="Ribonuclease Inhibitor"/>
    <property type="match status" value="1"/>
</dbReference>
<dbReference type="GO" id="GO:0016020">
    <property type="term" value="C:membrane"/>
    <property type="evidence" value="ECO:0007669"/>
    <property type="project" value="InterPro"/>
</dbReference>
<dbReference type="InterPro" id="IPR036116">
    <property type="entry name" value="FN3_sf"/>
</dbReference>
<proteinExistence type="predicted"/>
<dbReference type="Gene3D" id="2.60.40.10">
    <property type="entry name" value="Immunoglobulins"/>
    <property type="match status" value="7"/>
</dbReference>
<accession>A0A9D2R3S8</accession>
<dbReference type="InterPro" id="IPR003961">
    <property type="entry name" value="FN3_dom"/>
</dbReference>
<dbReference type="PANTHER" id="PTHR45661">
    <property type="entry name" value="SURFACE ANTIGEN"/>
    <property type="match status" value="1"/>
</dbReference>
<evidence type="ECO:0000259" key="1">
    <source>
        <dbReference type="PROSITE" id="PS50093"/>
    </source>
</evidence>
<evidence type="ECO:0000259" key="2">
    <source>
        <dbReference type="PROSITE" id="PS50268"/>
    </source>
</evidence>
<feature type="domain" description="Fibronectin type-III" evidence="3">
    <location>
        <begin position="622"/>
        <end position="714"/>
    </location>
</feature>
<dbReference type="GO" id="GO:0005509">
    <property type="term" value="F:calcium ion binding"/>
    <property type="evidence" value="ECO:0007669"/>
    <property type="project" value="InterPro"/>
</dbReference>
<dbReference type="PROSITE" id="PS50853">
    <property type="entry name" value="FN3"/>
    <property type="match status" value="4"/>
</dbReference>
<feature type="domain" description="PKD" evidence="1">
    <location>
        <begin position="1122"/>
        <end position="1202"/>
    </location>
</feature>
<dbReference type="InterPro" id="IPR053139">
    <property type="entry name" value="Surface_bspA-like"/>
</dbReference>
<dbReference type="InterPro" id="IPR035986">
    <property type="entry name" value="PKD_dom_sf"/>
</dbReference>
<reference evidence="4" key="2">
    <citation type="submission" date="2021-04" db="EMBL/GenBank/DDBJ databases">
        <authorList>
            <person name="Gilroy R."/>
        </authorList>
    </citation>
    <scope>NUCLEOTIDE SEQUENCE</scope>
    <source>
        <strain evidence="4">ChiGjej3B3-11674</strain>
    </source>
</reference>
<dbReference type="InterPro" id="IPR000601">
    <property type="entry name" value="PKD_dom"/>
</dbReference>
<dbReference type="Pfam" id="PF00041">
    <property type="entry name" value="fn3"/>
    <property type="match status" value="1"/>
</dbReference>
<dbReference type="InterPro" id="IPR002126">
    <property type="entry name" value="Cadherin-like_dom"/>
</dbReference>
<dbReference type="SUPFAM" id="SSF49299">
    <property type="entry name" value="PKD domain"/>
    <property type="match status" value="1"/>
</dbReference>
<gene>
    <name evidence="4" type="ORF">H9911_02270</name>
</gene>
<dbReference type="Pfam" id="PF18998">
    <property type="entry name" value="Flg_new_2"/>
    <property type="match status" value="1"/>
</dbReference>
<dbReference type="SMART" id="SM00060">
    <property type="entry name" value="FN3"/>
    <property type="match status" value="5"/>
</dbReference>
<dbReference type="Pfam" id="PF18911">
    <property type="entry name" value="PKD_4"/>
    <property type="match status" value="1"/>
</dbReference>
<dbReference type="PANTHER" id="PTHR45661:SF3">
    <property type="entry name" value="IG-LIKE DOMAIN-CONTAINING PROTEIN"/>
    <property type="match status" value="1"/>
</dbReference>
<dbReference type="GO" id="GO:0007156">
    <property type="term" value="P:homophilic cell adhesion via plasma membrane adhesion molecules"/>
    <property type="evidence" value="ECO:0007669"/>
    <property type="project" value="InterPro"/>
</dbReference>
<dbReference type="InterPro" id="IPR044060">
    <property type="entry name" value="Bacterial_rp_domain"/>
</dbReference>
<evidence type="ECO:0000259" key="3">
    <source>
        <dbReference type="PROSITE" id="PS50853"/>
    </source>
</evidence>
<name>A0A9D2R3S8_9FIRM</name>
<evidence type="ECO:0000313" key="5">
    <source>
        <dbReference type="Proteomes" id="UP000823897"/>
    </source>
</evidence>
<organism evidence="4 5">
    <name type="scientific">Candidatus Mediterraneibacter tabaqchaliae</name>
    <dbReference type="NCBI Taxonomy" id="2838689"/>
    <lineage>
        <taxon>Bacteria</taxon>
        <taxon>Bacillati</taxon>
        <taxon>Bacillota</taxon>
        <taxon>Clostridia</taxon>
        <taxon>Lachnospirales</taxon>
        <taxon>Lachnospiraceae</taxon>
        <taxon>Mediterraneibacter</taxon>
    </lineage>
</organism>
<dbReference type="InterPro" id="IPR036439">
    <property type="entry name" value="Dockerin_dom_sf"/>
</dbReference>
<dbReference type="InterPro" id="IPR013783">
    <property type="entry name" value="Ig-like_fold"/>
</dbReference>
<dbReference type="CDD" id="cd00146">
    <property type="entry name" value="PKD"/>
    <property type="match status" value="1"/>
</dbReference>
<dbReference type="InterPro" id="IPR026906">
    <property type="entry name" value="LRR_5"/>
</dbReference>
<dbReference type="SMART" id="SM00089">
    <property type="entry name" value="PKD"/>
    <property type="match status" value="1"/>
</dbReference>
<dbReference type="SUPFAM" id="SSF49265">
    <property type="entry name" value="Fibronectin type III"/>
    <property type="match status" value="2"/>
</dbReference>
<feature type="domain" description="Fibronectin type-III" evidence="3">
    <location>
        <begin position="822"/>
        <end position="915"/>
    </location>
</feature>
<dbReference type="Gene3D" id="1.10.1330.10">
    <property type="entry name" value="Dockerin domain"/>
    <property type="match status" value="1"/>
</dbReference>
<dbReference type="InterPro" id="IPR022409">
    <property type="entry name" value="PKD/Chitinase_dom"/>
</dbReference>
<dbReference type="PROSITE" id="PS50093">
    <property type="entry name" value="PKD"/>
    <property type="match status" value="1"/>
</dbReference>
<feature type="domain" description="Fibronectin type-III" evidence="3">
    <location>
        <begin position="427"/>
        <end position="522"/>
    </location>
</feature>
<feature type="domain" description="Cadherin" evidence="2">
    <location>
        <begin position="1130"/>
        <end position="1229"/>
    </location>
</feature>
<dbReference type="CDD" id="cd00063">
    <property type="entry name" value="FN3"/>
    <property type="match status" value="2"/>
</dbReference>
<protein>
    <submittedName>
        <fullName evidence="4">Leucine-rich repeat protein</fullName>
    </submittedName>
</protein>
<dbReference type="Proteomes" id="UP000823897">
    <property type="component" value="Unassembled WGS sequence"/>
</dbReference>
<sequence>MAGGLVIPASVQVIGDRAFYGCTGLDGKLVIEGGEKSVGNYAFRDCSGLTGLELGEGIRSIGDSAFYQCTGLTGELELPEGLESIGNSAFYQCAGLTGGLELPESLTSLGSSAFYGCSGFTGELVVPDQVTVLPYGVFGRMEGITSIIIGTGVTTINTSSGSSHPFYGMSGVTEVTFTGLTVPELYHSGYGPFAPLSALETVYVPAEAYDAYVDAYGNTVDDSVVFSTDNIRSKVKNLAVSNIYSRTVVLKWNAHTNDRVIGYTVERDGEVVGNTTECGFTERNLTMNKVYTYSVYGYTASGETTGVAKIDVRTPAPNITSIRTDNSSNKIGLKNTLYVYIADNKNMDPLGDEEAEVNLYYLDGDKKILIGEARRNYSLGNSSNAVYTADWDITALEDGEYEVLASVTDIDGAYDEYSEIISIDRSVPEQIVGVIAVGDIDVIHLNWAISAETDTKAYRIYRRAEGDEVFRLVAQINDRNTLTYTDDNVKSDRIYYYYVTGVNEFGQEGPASETAGATLSRDMEIPVVTKLSPASGGYLSGEATIGLTAEDNVFVTQAELYYSVDNGENWTKFGEAAKGSLTAELDTTKFDDGKIQIKGLAYDAAGNVSAPLVYAYMIDNTGPSQVKGLSYESTNVSVTLKWENVPDEDIYYYRVEQKTNDGTYKKIQDVYNTLGVNIYDLKPDTIYIYRVVGYDQQGNRGIPSDDIAVLTLNDTTAPVITRIRPLSGYYSDSIDLSVTADDEHSISSIALQVSTDGVEWDTVHTETYTDDSRTQTVSYELELGKYPEGNLFVRAVAKDSAGNTSSTGRDAPFVQHIIDRSAPKAPENAAAEGKNGYIEVSWTQGSETDLNTYSVYRSDAEDGEYKLLKEGLKTINYIDREAEEGTVYYYKVKVDDIAGNESGFSDVVSAEVIRDTEVPTITSVYPETGERIGAGYKTVSVLAEDNNALASILIEYSADGAEYTKLAEFTDLGNYYETVTADVPVEEFGHGDTAYIRITAADRSGNESQPVVNEYTVDTAAPTVLNAAAVYEEESESINISWESGLEDDLSGYRIYRKAGADGAYSLIAQRQAAEGQSGYSCTDYNFPAEKAVYFYKIEAVDDCGNTFSAVTAETAVPDRSMPEPVISCDTTMEVGVEYYIDAGGSTDDSGIVSYLFDFGDGTTSTEKKTVHKYSETGEYTITLTVTDENGNEASCEKRVTVKERAAIGTARIRVVDENGSAVAGAPVYFDLGEEEQVIKVTDSSGYAVFTAEAGRHTVGSVIADNEWLPVKKDIIVTAGNETDVSLILVHHVMVEGSFEINRMTFDEIVAAGIDVSDPENQYIVEVNVTLTYGAETVETSFTYNGTTGKTNGKPIIVSTDGGNREIVPVVLKPIGGGGHGSGVSGDYVFSEEPSIAFLDIPISASSLKEFFDVNLHIINNASSEFSMLENTVNLNVPAGLTLMDTYVSESSANVSIAEIKGQTTETISWILRGDEVGEYYLSADYSGILSQFNEPIYTQFIATEPIQVYGMSNLKLTVDIPEELDHGTFYYNTSLTNEGKIDVYRPRLDTEDILIETQLFDASGADITDMMGLNAEEVHEFELAESIKGELDVLAPGNRLTRHYMCVDQTLYTEQKQKLINYAYEVGNTYGLEIEIIERPLSYFKSSLSANINAQEKADLTFTTNQSAYDYLMTNENYIYWSLYASTGEVESALTTNTQETLWNLLKFAAGDGDFKALFGADDEELIQAIILDTMEISIESEDYSKYFKMLDWTTLVKDWLFGEGSGEWADIVTKWAGKYASKLTESQLSKLIEDIGKSLPQTFEWIATEYKWEAYKAVYEGEYLDFDNFIIAKWQAVIETYYLETTEWYTETDASKMLHELFSKEGFEKIWEGIGIGVSTAKKIVAVFEDSAADVSMYLAAQSTLDSCNLFLDTLIDYLSGESGDAKKVADAAVKIKDKINELDLVGKVADNLLDEAFWMGVDYVKDKAMAKLNITPGPLITTIKIALKLTVYVGDNVFNVSERHDIADNIRFVSCMTIALRNGIRSARSGYLNDRSDNTAQKYMQLISYLLNLRAIGESQVALFGVSYEVLPGVIDSSQLFRTVRDMSGAAEAESWYEWRDFAEDKISMLRVQLLKNPLASDASGLTAPVVTFDYVNGQTAQTFSSEYEYSLNGGVTWTACDGKAIAVDMQHYSVELLVRRVDYEGTNEKMTGSVTIYGPPSLSGSSIRVLQTENGYRIENLDNSREYEVSFAQEPQSYQYGETLDIEVPDGSYSYEFTTDREYGYVYVRSVADPNRYASYVYSPVIYPMHTVTLENDGDGLMSGGGRYEYGEEASLVATPSENTEFAGWYSGGELISKEPVYTFTVYEDWNITGKFVWKPDDWVIDTGKGVVTGILEGTPPEDVISYFEEQYGIVSITRPDGEEVDKIGTGCLLSVNGISYEIVVMGDVNGDAGVDVFDTDTMIEYINHRAELTGVYYDAGCVRGDEELDMFDVYSVINYIQTGEFSQ</sequence>
<comment type="caution">
    <text evidence="4">The sequence shown here is derived from an EMBL/GenBank/DDBJ whole genome shotgun (WGS) entry which is preliminary data.</text>
</comment>
<dbReference type="GO" id="GO:0000272">
    <property type="term" value="P:polysaccharide catabolic process"/>
    <property type="evidence" value="ECO:0007669"/>
    <property type="project" value="InterPro"/>
</dbReference>